<keyword evidence="3" id="KW-1185">Reference proteome</keyword>
<feature type="region of interest" description="Disordered" evidence="1">
    <location>
        <begin position="434"/>
        <end position="464"/>
    </location>
</feature>
<evidence type="ECO:0008006" key="4">
    <source>
        <dbReference type="Google" id="ProtNLM"/>
    </source>
</evidence>
<proteinExistence type="predicted"/>
<feature type="compositionally biased region" description="Basic and acidic residues" evidence="1">
    <location>
        <begin position="14"/>
        <end position="42"/>
    </location>
</feature>
<reference evidence="3" key="1">
    <citation type="submission" date="2013-09" db="EMBL/GenBank/DDBJ databases">
        <title>Corchorus olitorius genome sequencing.</title>
        <authorList>
            <person name="Alam M."/>
            <person name="Haque M.S."/>
            <person name="Islam M.S."/>
            <person name="Emdad E.M."/>
            <person name="Islam M.M."/>
            <person name="Ahmed B."/>
            <person name="Halim A."/>
            <person name="Hossen Q.M.M."/>
            <person name="Hossain M.Z."/>
            <person name="Ahmed R."/>
            <person name="Khan M.M."/>
            <person name="Islam R."/>
            <person name="Rashid M.M."/>
            <person name="Khan S.A."/>
            <person name="Rahman M.S."/>
            <person name="Alam M."/>
            <person name="Yahiya A.S."/>
            <person name="Khan M.S."/>
            <person name="Azam M.S."/>
            <person name="Haque T."/>
            <person name="Lashkar M.Z.H."/>
            <person name="Akhand A.I."/>
            <person name="Morshed G."/>
            <person name="Roy S."/>
            <person name="Uddin K.S."/>
            <person name="Rabeya T."/>
            <person name="Hossain A.S."/>
            <person name="Chowdhury A."/>
            <person name="Snigdha A.R."/>
            <person name="Mortoza M.S."/>
            <person name="Matin S.A."/>
            <person name="Hoque S.M.E."/>
            <person name="Islam M.K."/>
            <person name="Roy D.K."/>
            <person name="Haider R."/>
            <person name="Moosa M.M."/>
            <person name="Elias S.M."/>
            <person name="Hasan A.M."/>
            <person name="Jahan S."/>
            <person name="Shafiuddin M."/>
            <person name="Mahmood N."/>
            <person name="Shommy N.S."/>
        </authorList>
    </citation>
    <scope>NUCLEOTIDE SEQUENCE [LARGE SCALE GENOMIC DNA]</scope>
    <source>
        <strain evidence="3">cv. O-4</strain>
    </source>
</reference>
<comment type="caution">
    <text evidence="2">The sequence shown here is derived from an EMBL/GenBank/DDBJ whole genome shotgun (WGS) entry which is preliminary data.</text>
</comment>
<accession>A0A1R3FZS6</accession>
<dbReference type="OrthoDB" id="912142at2759"/>
<evidence type="ECO:0000256" key="1">
    <source>
        <dbReference type="SAM" id="MobiDB-lite"/>
    </source>
</evidence>
<name>A0A1R3FZS6_9ROSI</name>
<evidence type="ECO:0000313" key="2">
    <source>
        <dbReference type="EMBL" id="OMO51342.1"/>
    </source>
</evidence>
<protein>
    <recommendedName>
        <fullName evidence="4">Ty3-gypsy retrotransposon protein</fullName>
    </recommendedName>
</protein>
<gene>
    <name evidence="2" type="ORF">COLO4_37721</name>
</gene>
<sequence length="494" mass="56440">MAVDAKPLKISKKKAQDAKSFTDQDKAKGKSTLKERQEKKYPFPDSDVASMLDELLKSKVIELPKMKRPEESGKVDDPNYCKYHRLVSHPVGKCFVLKDKIMELHSEGLIEFEEEVASSNVASITRVIPEYEVLTMAIKFGLFDPIILPVASTKLATSQQIGGSHFSETYEDEDNEGWTLVTRHKAKKNHPKCVKMLETQKKAHQLISKPKQTLVQRKKTPSEFHKAIQQHVKRPITLNEFMPSQLKAKPHILEKSDQKKKESSQPVKRVDEITKNLGNLTLPLSSLQKDEVTKPSLKGFVRPSKGPLVEHDELPSQRANCFDPNAYRLLVKAGYDREDVTKMASETRAIWQKKVKPTKQGLGFSPVKLKIHKKTATYITADEVDENDESMVESPRISVFDRLGRPSDRQSVFDRLSRPSALNTKRVVRFAKPRKPSFKRSARREKRRSSLTSESNEFHSKFPSRMERRNELVVTTGETLRAKAHTVLYKPFPF</sequence>
<dbReference type="Proteomes" id="UP000187203">
    <property type="component" value="Unassembled WGS sequence"/>
</dbReference>
<organism evidence="2 3">
    <name type="scientific">Corchorus olitorius</name>
    <dbReference type="NCBI Taxonomy" id="93759"/>
    <lineage>
        <taxon>Eukaryota</taxon>
        <taxon>Viridiplantae</taxon>
        <taxon>Streptophyta</taxon>
        <taxon>Embryophyta</taxon>
        <taxon>Tracheophyta</taxon>
        <taxon>Spermatophyta</taxon>
        <taxon>Magnoliopsida</taxon>
        <taxon>eudicotyledons</taxon>
        <taxon>Gunneridae</taxon>
        <taxon>Pentapetalae</taxon>
        <taxon>rosids</taxon>
        <taxon>malvids</taxon>
        <taxon>Malvales</taxon>
        <taxon>Malvaceae</taxon>
        <taxon>Grewioideae</taxon>
        <taxon>Apeibeae</taxon>
        <taxon>Corchorus</taxon>
    </lineage>
</organism>
<feature type="region of interest" description="Disordered" evidence="1">
    <location>
        <begin position="1"/>
        <end position="45"/>
    </location>
</feature>
<dbReference type="PANTHER" id="PTHR33437:SF2">
    <property type="entry name" value="OS06G0361200 PROTEIN"/>
    <property type="match status" value="1"/>
</dbReference>
<feature type="compositionally biased region" description="Basic residues" evidence="1">
    <location>
        <begin position="434"/>
        <end position="449"/>
    </location>
</feature>
<dbReference type="EMBL" id="AWUE01024211">
    <property type="protein sequence ID" value="OMO51342.1"/>
    <property type="molecule type" value="Genomic_DNA"/>
</dbReference>
<dbReference type="AlphaFoldDB" id="A0A1R3FZS6"/>
<dbReference type="PANTHER" id="PTHR33437">
    <property type="entry name" value="OS06G0361200 PROTEIN"/>
    <property type="match status" value="1"/>
</dbReference>
<evidence type="ECO:0000313" key="3">
    <source>
        <dbReference type="Proteomes" id="UP000187203"/>
    </source>
</evidence>